<comment type="caution">
    <text evidence="1">The sequence shown here is derived from an EMBL/GenBank/DDBJ whole genome shotgun (WGS) entry which is preliminary data.</text>
</comment>
<gene>
    <name evidence="1" type="ORF">HPP92_010476</name>
</gene>
<dbReference type="OrthoDB" id="41419at2759"/>
<organism evidence="1 2">
    <name type="scientific">Vanilla planifolia</name>
    <name type="common">Vanilla</name>
    <dbReference type="NCBI Taxonomy" id="51239"/>
    <lineage>
        <taxon>Eukaryota</taxon>
        <taxon>Viridiplantae</taxon>
        <taxon>Streptophyta</taxon>
        <taxon>Embryophyta</taxon>
        <taxon>Tracheophyta</taxon>
        <taxon>Spermatophyta</taxon>
        <taxon>Magnoliopsida</taxon>
        <taxon>Liliopsida</taxon>
        <taxon>Asparagales</taxon>
        <taxon>Orchidaceae</taxon>
        <taxon>Vanilloideae</taxon>
        <taxon>Vanilleae</taxon>
        <taxon>Vanilla</taxon>
    </lineage>
</organism>
<dbReference type="EMBL" id="JADCNM010000005">
    <property type="protein sequence ID" value="KAG0482392.1"/>
    <property type="molecule type" value="Genomic_DNA"/>
</dbReference>
<name>A0A835V1V5_VANPL</name>
<proteinExistence type="predicted"/>
<evidence type="ECO:0000313" key="1">
    <source>
        <dbReference type="EMBL" id="KAG0482392.1"/>
    </source>
</evidence>
<protein>
    <submittedName>
        <fullName evidence="1">Uncharacterized protein</fullName>
    </submittedName>
</protein>
<dbReference type="PANTHER" id="PTHR36776">
    <property type="entry name" value="EXPRESSED PROTEIN"/>
    <property type="match status" value="1"/>
</dbReference>
<sequence>MASELETISYQQSFHGPFSSANAAVQLITQRIDSSREKRENSGRKNSSWLLAFVPEARSTIGHLHLVRHPKPSTNRGRKKTQGMGNAEKLMHQIMELKFTAKSLQRQARKCE</sequence>
<dbReference type="AlphaFoldDB" id="A0A835V1V5"/>
<dbReference type="PANTHER" id="PTHR36776:SF1">
    <property type="entry name" value="EXPRESSED PROTEIN"/>
    <property type="match status" value="1"/>
</dbReference>
<dbReference type="Proteomes" id="UP000639772">
    <property type="component" value="Unassembled WGS sequence"/>
</dbReference>
<reference evidence="1 2" key="1">
    <citation type="journal article" date="2020" name="Nat. Food">
        <title>A phased Vanilla planifolia genome enables genetic improvement of flavour and production.</title>
        <authorList>
            <person name="Hasing T."/>
            <person name="Tang H."/>
            <person name="Brym M."/>
            <person name="Khazi F."/>
            <person name="Huang T."/>
            <person name="Chambers A.H."/>
        </authorList>
    </citation>
    <scope>NUCLEOTIDE SEQUENCE [LARGE SCALE GENOMIC DNA]</scope>
    <source>
        <tissue evidence="1">Leaf</tissue>
    </source>
</reference>
<evidence type="ECO:0000313" key="2">
    <source>
        <dbReference type="Proteomes" id="UP000639772"/>
    </source>
</evidence>
<accession>A0A835V1V5</accession>